<evidence type="ECO:0000313" key="5">
    <source>
        <dbReference type="EMBL" id="MDC8757625.1"/>
    </source>
</evidence>
<dbReference type="NCBIfam" id="TIGR02595">
    <property type="entry name" value="PEP_CTERM"/>
    <property type="match status" value="1"/>
</dbReference>
<comment type="caution">
    <text evidence="5">The sequence shown here is derived from an EMBL/GenBank/DDBJ whole genome shotgun (WGS) entry which is preliminary data.</text>
</comment>
<dbReference type="InterPro" id="IPR013424">
    <property type="entry name" value="Ice-binding_C"/>
</dbReference>
<dbReference type="RefSeq" id="WP_273670295.1">
    <property type="nucleotide sequence ID" value="NZ_JAQQXR010000002.1"/>
</dbReference>
<dbReference type="Proteomes" id="UP001221208">
    <property type="component" value="Unassembled WGS sequence"/>
</dbReference>
<accession>A0ABT5JY11</accession>
<evidence type="ECO:0000313" key="6">
    <source>
        <dbReference type="Proteomes" id="UP001221208"/>
    </source>
</evidence>
<feature type="domain" description="Ice-binding protein C-terminal" evidence="4">
    <location>
        <begin position="218"/>
        <end position="243"/>
    </location>
</feature>
<evidence type="ECO:0000256" key="3">
    <source>
        <dbReference type="SAM" id="SignalP"/>
    </source>
</evidence>
<proteinExistence type="predicted"/>
<name>A0ABT5JY11_9BURK</name>
<keyword evidence="2" id="KW-1133">Transmembrane helix</keyword>
<organism evidence="5 6">
    <name type="scientific">Janthinobacterium fluminis</name>
    <dbReference type="NCBI Taxonomy" id="2987524"/>
    <lineage>
        <taxon>Bacteria</taxon>
        <taxon>Pseudomonadati</taxon>
        <taxon>Pseudomonadota</taxon>
        <taxon>Betaproteobacteria</taxon>
        <taxon>Burkholderiales</taxon>
        <taxon>Oxalobacteraceae</taxon>
        <taxon>Janthinobacterium</taxon>
    </lineage>
</organism>
<evidence type="ECO:0000256" key="1">
    <source>
        <dbReference type="SAM" id="MobiDB-lite"/>
    </source>
</evidence>
<reference evidence="5 6" key="1">
    <citation type="submission" date="2022-10" db="EMBL/GenBank/DDBJ databases">
        <title>Janthinobacterium sp. hw3 Genome sequencing.</title>
        <authorList>
            <person name="Park S."/>
        </authorList>
    </citation>
    <scope>NUCLEOTIDE SEQUENCE [LARGE SCALE GENOMIC DNA]</scope>
    <source>
        <strain evidence="6">hw3</strain>
    </source>
</reference>
<sequence>MRFSLGSTTMAAALLLLGGGAVAAPAAGNGLHPQPDAAAQAGQKKTCAQTLQPATDADGGATQLGPPSAAARHVQAVLGEDDSADIDGVRGPCRLVDADIEVDEFIVDGTDVAKLLKQIDELLALDQAALDEQGKEEEALALGKRRFYTNMDDDGQALRTALFGSAGRTVPDVSAARRLRDWDDIAAGRRAMPPLYRSAGANPAALDNPAGGPAAMTPVPEPSSYAMLLAGMLALGALALRRRATAARRRVSDGKGRPAARR</sequence>
<dbReference type="Pfam" id="PF07589">
    <property type="entry name" value="PEP-CTERM"/>
    <property type="match status" value="1"/>
</dbReference>
<protein>
    <submittedName>
        <fullName evidence="5">PEP-CTERM sorting domain-containing protein</fullName>
    </submittedName>
</protein>
<gene>
    <name evidence="5" type="ORF">OIK44_08505</name>
</gene>
<keyword evidence="2" id="KW-0472">Membrane</keyword>
<feature type="signal peptide" evidence="3">
    <location>
        <begin position="1"/>
        <end position="23"/>
    </location>
</feature>
<feature type="transmembrane region" description="Helical" evidence="2">
    <location>
        <begin position="223"/>
        <end position="240"/>
    </location>
</feature>
<dbReference type="EMBL" id="JAQQXR010000002">
    <property type="protein sequence ID" value="MDC8757625.1"/>
    <property type="molecule type" value="Genomic_DNA"/>
</dbReference>
<evidence type="ECO:0000256" key="2">
    <source>
        <dbReference type="SAM" id="Phobius"/>
    </source>
</evidence>
<keyword evidence="2" id="KW-0812">Transmembrane</keyword>
<feature type="chain" id="PRO_5047060426" evidence="3">
    <location>
        <begin position="24"/>
        <end position="262"/>
    </location>
</feature>
<keyword evidence="6" id="KW-1185">Reference proteome</keyword>
<feature type="region of interest" description="Disordered" evidence="1">
    <location>
        <begin position="33"/>
        <end position="70"/>
    </location>
</feature>
<keyword evidence="3" id="KW-0732">Signal</keyword>
<evidence type="ECO:0000259" key="4">
    <source>
        <dbReference type="Pfam" id="PF07589"/>
    </source>
</evidence>